<gene>
    <name evidence="3" type="ORF">GCM10007888_10180</name>
    <name evidence="2" type="ORF">MOX02_38180</name>
</gene>
<dbReference type="Proteomes" id="UP000321960">
    <property type="component" value="Unassembled WGS sequence"/>
</dbReference>
<dbReference type="RefSeq" id="WP_238179439.1">
    <property type="nucleotide sequence ID" value="NZ_BJZU01000079.1"/>
</dbReference>
<evidence type="ECO:0000313" key="4">
    <source>
        <dbReference type="Proteomes" id="UP000321960"/>
    </source>
</evidence>
<reference evidence="3" key="4">
    <citation type="submission" date="2023-01" db="EMBL/GenBank/DDBJ databases">
        <title>Draft genome sequence of Methylobacterium oxalidis strain NBRC 107715.</title>
        <authorList>
            <person name="Sun Q."/>
            <person name="Mori K."/>
        </authorList>
    </citation>
    <scope>NUCLEOTIDE SEQUENCE</scope>
    <source>
        <strain evidence="3">NBRC 107715</strain>
    </source>
</reference>
<protein>
    <recommendedName>
        <fullName evidence="1">BPL/LPL catalytic domain-containing protein</fullName>
    </recommendedName>
</protein>
<reference evidence="2 4" key="3">
    <citation type="submission" date="2019-07" db="EMBL/GenBank/DDBJ databases">
        <title>Whole genome shotgun sequence of Methylobacterium oxalidis NBRC 107715.</title>
        <authorList>
            <person name="Hosoyama A."/>
            <person name="Uohara A."/>
            <person name="Ohji S."/>
            <person name="Ichikawa N."/>
        </authorList>
    </citation>
    <scope>NUCLEOTIDE SEQUENCE [LARGE SCALE GENOMIC DNA]</scope>
    <source>
        <strain evidence="2 4">NBRC 107715</strain>
    </source>
</reference>
<feature type="domain" description="BPL/LPL catalytic" evidence="1">
    <location>
        <begin position="20"/>
        <end position="200"/>
    </location>
</feature>
<proteinExistence type="predicted"/>
<accession>A0A512J782</accession>
<dbReference type="Proteomes" id="UP001156856">
    <property type="component" value="Unassembled WGS sequence"/>
</dbReference>
<dbReference type="Pfam" id="PF16917">
    <property type="entry name" value="BPL_LplA_LipB_2"/>
    <property type="match status" value="1"/>
</dbReference>
<dbReference type="InterPro" id="IPR004143">
    <property type="entry name" value="BPL_LPL_catalytic"/>
</dbReference>
<organism evidence="2 4">
    <name type="scientific">Methylobacterium oxalidis</name>
    <dbReference type="NCBI Taxonomy" id="944322"/>
    <lineage>
        <taxon>Bacteria</taxon>
        <taxon>Pseudomonadati</taxon>
        <taxon>Pseudomonadota</taxon>
        <taxon>Alphaproteobacteria</taxon>
        <taxon>Hyphomicrobiales</taxon>
        <taxon>Methylobacteriaceae</taxon>
        <taxon>Methylobacterium</taxon>
    </lineage>
</organism>
<reference evidence="3" key="1">
    <citation type="journal article" date="2014" name="Int. J. Syst. Evol. Microbiol.">
        <title>Complete genome of a new Firmicutes species belonging to the dominant human colonic microbiota ('Ruminococcus bicirculans') reveals two chromosomes and a selective capacity to utilize plant glucans.</title>
        <authorList>
            <consortium name="NISC Comparative Sequencing Program"/>
            <person name="Wegmann U."/>
            <person name="Louis P."/>
            <person name="Goesmann A."/>
            <person name="Henrissat B."/>
            <person name="Duncan S.H."/>
            <person name="Flint H.J."/>
        </authorList>
    </citation>
    <scope>NUCLEOTIDE SEQUENCE</scope>
    <source>
        <strain evidence="3">NBRC 107715</strain>
    </source>
</reference>
<reference evidence="5" key="2">
    <citation type="journal article" date="2019" name="Int. J. Syst. Evol. Microbiol.">
        <title>The Global Catalogue of Microorganisms (GCM) 10K type strain sequencing project: providing services to taxonomists for standard genome sequencing and annotation.</title>
        <authorList>
            <consortium name="The Broad Institute Genomics Platform"/>
            <consortium name="The Broad Institute Genome Sequencing Center for Infectious Disease"/>
            <person name="Wu L."/>
            <person name="Ma J."/>
        </authorList>
    </citation>
    <scope>NUCLEOTIDE SEQUENCE [LARGE SCALE GENOMIC DNA]</scope>
    <source>
        <strain evidence="5">NBRC 107715</strain>
    </source>
</reference>
<comment type="caution">
    <text evidence="2">The sequence shown here is derived from an EMBL/GenBank/DDBJ whole genome shotgun (WGS) entry which is preliminary data.</text>
</comment>
<dbReference type="AlphaFoldDB" id="A0A512J782"/>
<sequence>MRDATMTNHAAMSQGRALDLPPLFSVIAAGGGSGAHVEACRLASPEAAGTIVHGLDGDCPAFAVVLAPDEPLASARRAFLAGMVAFGEALGAHAPPERAVRFAWPDAVLFNEARIGGARLAWPEHCAEDETPAWLVFSVTLIASKRWAGDPGLTPETTSLEEEGFEIADRGVLVESFARYLMRAFETWNGQGFETFAQLFSDRLIPALSGAPQRVDVTGDLLTEDAAAPGGARRDSLAAGLAAPTWLDPATGRPRL</sequence>
<evidence type="ECO:0000259" key="1">
    <source>
        <dbReference type="Pfam" id="PF16917"/>
    </source>
</evidence>
<dbReference type="SUPFAM" id="SSF55681">
    <property type="entry name" value="Class II aaRS and biotin synthetases"/>
    <property type="match status" value="1"/>
</dbReference>
<evidence type="ECO:0000313" key="5">
    <source>
        <dbReference type="Proteomes" id="UP001156856"/>
    </source>
</evidence>
<dbReference type="EMBL" id="BJZU01000079">
    <property type="protein sequence ID" value="GEP05780.1"/>
    <property type="molecule type" value="Genomic_DNA"/>
</dbReference>
<dbReference type="Gene3D" id="3.30.930.10">
    <property type="entry name" value="Bira Bifunctional Protein, Domain 2"/>
    <property type="match status" value="1"/>
</dbReference>
<dbReference type="EMBL" id="BSPK01000016">
    <property type="protein sequence ID" value="GLS62637.1"/>
    <property type="molecule type" value="Genomic_DNA"/>
</dbReference>
<evidence type="ECO:0000313" key="2">
    <source>
        <dbReference type="EMBL" id="GEP05780.1"/>
    </source>
</evidence>
<name>A0A512J782_9HYPH</name>
<evidence type="ECO:0000313" key="3">
    <source>
        <dbReference type="EMBL" id="GLS62637.1"/>
    </source>
</evidence>
<dbReference type="InterPro" id="IPR045864">
    <property type="entry name" value="aa-tRNA-synth_II/BPL/LPL"/>
</dbReference>
<keyword evidence="5" id="KW-1185">Reference proteome</keyword>